<dbReference type="Proteomes" id="UP000317176">
    <property type="component" value="Unassembled WGS sequence"/>
</dbReference>
<protein>
    <submittedName>
        <fullName evidence="2">Uncharacterized protein</fullName>
    </submittedName>
</protein>
<keyword evidence="1" id="KW-0732">Signal</keyword>
<feature type="signal peptide" evidence="1">
    <location>
        <begin position="1"/>
        <end position="22"/>
    </location>
</feature>
<proteinExistence type="predicted"/>
<evidence type="ECO:0000313" key="3">
    <source>
        <dbReference type="Proteomes" id="UP000317176"/>
    </source>
</evidence>
<gene>
    <name evidence="2" type="ORF">IQ17_05062</name>
</gene>
<evidence type="ECO:0000256" key="1">
    <source>
        <dbReference type="SAM" id="SignalP"/>
    </source>
</evidence>
<comment type="caution">
    <text evidence="2">The sequence shown here is derived from an EMBL/GenBank/DDBJ whole genome shotgun (WGS) entry which is preliminary data.</text>
</comment>
<organism evidence="2 3">
    <name type="scientific">Bradyrhizobium daqingense</name>
    <dbReference type="NCBI Taxonomy" id="993502"/>
    <lineage>
        <taxon>Bacteria</taxon>
        <taxon>Pseudomonadati</taxon>
        <taxon>Pseudomonadota</taxon>
        <taxon>Alphaproteobacteria</taxon>
        <taxon>Hyphomicrobiales</taxon>
        <taxon>Nitrobacteraceae</taxon>
        <taxon>Bradyrhizobium</taxon>
    </lineage>
</organism>
<reference evidence="2 3" key="1">
    <citation type="journal article" date="2015" name="Stand. Genomic Sci.">
        <title>Genomic Encyclopedia of Bacterial and Archaeal Type Strains, Phase III: the genomes of soil and plant-associated and newly described type strains.</title>
        <authorList>
            <person name="Whitman W.B."/>
            <person name="Woyke T."/>
            <person name="Klenk H.P."/>
            <person name="Zhou Y."/>
            <person name="Lilburn T.G."/>
            <person name="Beck B.J."/>
            <person name="De Vos P."/>
            <person name="Vandamme P."/>
            <person name="Eisen J.A."/>
            <person name="Garrity G."/>
            <person name="Hugenholtz P."/>
            <person name="Kyrpides N.C."/>
        </authorList>
    </citation>
    <scope>NUCLEOTIDE SEQUENCE [LARGE SCALE GENOMIC DNA]</scope>
    <source>
        <strain evidence="2 3">CGMCC 1.10947</strain>
    </source>
</reference>
<feature type="chain" id="PRO_5021766891" evidence="1">
    <location>
        <begin position="23"/>
        <end position="98"/>
    </location>
</feature>
<dbReference type="EMBL" id="VLKL01000015">
    <property type="protein sequence ID" value="TWI00204.1"/>
    <property type="molecule type" value="Genomic_DNA"/>
</dbReference>
<accession>A0A562KYE2</accession>
<name>A0A562KYE2_9BRAD</name>
<evidence type="ECO:0000313" key="2">
    <source>
        <dbReference type="EMBL" id="TWI00204.1"/>
    </source>
</evidence>
<keyword evidence="3" id="KW-1185">Reference proteome</keyword>
<dbReference type="RefSeq" id="WP_145639331.1">
    <property type="nucleotide sequence ID" value="NZ_CP088014.1"/>
</dbReference>
<dbReference type="AlphaFoldDB" id="A0A562KYE2"/>
<sequence length="98" mass="10372">MKYFYFAAAALAIVTAATPSLAQKPKLIGKCMRTDCAAMQSYCEESKSTGKTGTDCGMAGKQCVAGGGKSWLGRTPDGKAWLARSNSHVIARCFRGDL</sequence>